<dbReference type="Gene3D" id="3.40.630.10">
    <property type="entry name" value="Zn peptidases"/>
    <property type="match status" value="1"/>
</dbReference>
<evidence type="ECO:0000259" key="8">
    <source>
        <dbReference type="Pfam" id="PF07687"/>
    </source>
</evidence>
<comment type="cofactor">
    <cofactor evidence="1">
        <name>Co(2+)</name>
        <dbReference type="ChEBI" id="CHEBI:48828"/>
    </cofactor>
</comment>
<dbReference type="NCBIfam" id="NF005306">
    <property type="entry name" value="PRK06837.1"/>
    <property type="match status" value="1"/>
</dbReference>
<gene>
    <name evidence="9" type="ORF">ICN82_07020</name>
</gene>
<reference evidence="9" key="1">
    <citation type="submission" date="2020-09" db="EMBL/GenBank/DDBJ databases">
        <title>A novel bacterium of genus Mangrovicoccus, isolated from South China Sea.</title>
        <authorList>
            <person name="Huang H."/>
            <person name="Mo K."/>
            <person name="Hu Y."/>
        </authorList>
    </citation>
    <scope>NUCLEOTIDE SEQUENCE</scope>
    <source>
        <strain evidence="9">HB182678</strain>
    </source>
</reference>
<dbReference type="CDD" id="cd03895">
    <property type="entry name" value="M20_ArgE_DapE-like"/>
    <property type="match status" value="1"/>
</dbReference>
<dbReference type="GO" id="GO:0016787">
    <property type="term" value="F:hydrolase activity"/>
    <property type="evidence" value="ECO:0007669"/>
    <property type="project" value="UniProtKB-KW"/>
</dbReference>
<dbReference type="Pfam" id="PF01546">
    <property type="entry name" value="Peptidase_M20"/>
    <property type="match status" value="1"/>
</dbReference>
<evidence type="ECO:0000313" key="10">
    <source>
        <dbReference type="Proteomes" id="UP000609121"/>
    </source>
</evidence>
<comment type="caution">
    <text evidence="9">The sequence shown here is derived from an EMBL/GenBank/DDBJ whole genome shotgun (WGS) entry which is preliminary data.</text>
</comment>
<dbReference type="GO" id="GO:0046872">
    <property type="term" value="F:metal ion binding"/>
    <property type="evidence" value="ECO:0007669"/>
    <property type="project" value="UniProtKB-KW"/>
</dbReference>
<dbReference type="InterPro" id="IPR033687">
    <property type="entry name" value="YodQ-like"/>
</dbReference>
<evidence type="ECO:0000256" key="3">
    <source>
        <dbReference type="ARBA" id="ARBA00006247"/>
    </source>
</evidence>
<dbReference type="Gene3D" id="3.30.70.360">
    <property type="match status" value="1"/>
</dbReference>
<evidence type="ECO:0000256" key="6">
    <source>
        <dbReference type="ARBA" id="ARBA00022833"/>
    </source>
</evidence>
<evidence type="ECO:0000256" key="5">
    <source>
        <dbReference type="ARBA" id="ARBA00022801"/>
    </source>
</evidence>
<dbReference type="Pfam" id="PF07687">
    <property type="entry name" value="M20_dimer"/>
    <property type="match status" value="1"/>
</dbReference>
<evidence type="ECO:0000256" key="1">
    <source>
        <dbReference type="ARBA" id="ARBA00001941"/>
    </source>
</evidence>
<dbReference type="InterPro" id="IPR010182">
    <property type="entry name" value="ArgE/DapE"/>
</dbReference>
<dbReference type="PANTHER" id="PTHR43808:SF25">
    <property type="entry name" value="PEPTIDASE M20 DIMERISATION DOMAIN-CONTAINING PROTEIN"/>
    <property type="match status" value="1"/>
</dbReference>
<dbReference type="EMBL" id="JACVXA010000014">
    <property type="protein sequence ID" value="MBE3637950.1"/>
    <property type="molecule type" value="Genomic_DNA"/>
</dbReference>
<protein>
    <submittedName>
        <fullName evidence="9">ArgE/DapE family deacylase</fullName>
    </submittedName>
</protein>
<keyword evidence="7" id="KW-0170">Cobalt</keyword>
<dbReference type="InterPro" id="IPR002933">
    <property type="entry name" value="Peptidase_M20"/>
</dbReference>
<evidence type="ECO:0000313" key="9">
    <source>
        <dbReference type="EMBL" id="MBE3637950.1"/>
    </source>
</evidence>
<keyword evidence="5" id="KW-0378">Hydrolase</keyword>
<feature type="domain" description="Peptidase M20 dimerisation" evidence="8">
    <location>
        <begin position="209"/>
        <end position="322"/>
    </location>
</feature>
<dbReference type="InterPro" id="IPR050072">
    <property type="entry name" value="Peptidase_M20A"/>
</dbReference>
<dbReference type="InterPro" id="IPR036264">
    <property type="entry name" value="Bact_exopeptidase_dim_dom"/>
</dbReference>
<dbReference type="PANTHER" id="PTHR43808">
    <property type="entry name" value="ACETYLORNITHINE DEACETYLASE"/>
    <property type="match status" value="1"/>
</dbReference>
<dbReference type="NCBIfam" id="TIGR01910">
    <property type="entry name" value="DapE-ArgE"/>
    <property type="match status" value="1"/>
</dbReference>
<evidence type="ECO:0000256" key="4">
    <source>
        <dbReference type="ARBA" id="ARBA00022723"/>
    </source>
</evidence>
<dbReference type="InterPro" id="IPR011650">
    <property type="entry name" value="Peptidase_M20_dimer"/>
</dbReference>
<comment type="similarity">
    <text evidence="3">Belongs to the peptidase M20A family.</text>
</comment>
<keyword evidence="10" id="KW-1185">Reference proteome</keyword>
<dbReference type="RefSeq" id="WP_193181142.1">
    <property type="nucleotide sequence ID" value="NZ_JACVXA010000014.1"/>
</dbReference>
<accession>A0A8J7CH82</accession>
<dbReference type="Proteomes" id="UP000609121">
    <property type="component" value="Unassembled WGS sequence"/>
</dbReference>
<dbReference type="SUPFAM" id="SSF55031">
    <property type="entry name" value="Bacterial exopeptidase dimerisation domain"/>
    <property type="match status" value="1"/>
</dbReference>
<dbReference type="AlphaFoldDB" id="A0A8J7CH82"/>
<evidence type="ECO:0000256" key="7">
    <source>
        <dbReference type="ARBA" id="ARBA00023285"/>
    </source>
</evidence>
<evidence type="ECO:0000256" key="2">
    <source>
        <dbReference type="ARBA" id="ARBA00001947"/>
    </source>
</evidence>
<keyword evidence="6" id="KW-0862">Zinc</keyword>
<name>A0A8J7CH82_9RHOB</name>
<sequence length="437" mass="46856">MTLHQTLPDDLRAALSAGVEAGFDRQIALTREMVGHASQRGQEAGVQALLFAELEGRGLDMARVPPNRQALAAHPGAGKWSDAHSTVPVVIGTHQPREETGRSLILQGHVDVVPTGPEALWSSPPYAAEIRDGRIYGRGAGDMKSGLACAIAALDALRACGWQPAARVHLASVVEEESTGNGAMMMHLAGYRADAALIPEPTGESLVRANTGVIWFRVEFSGIPCHVSRMGEGENAIDAAIRTIEAMRGLERIWNDRRHEHPLFAGLAKPVNLNVGRIEGGEWASSVPATAAVDFRISLLPGWSAAQCAAEIERHLRDFAEADPYLSQNPPRLVWNGFMAEGYALEEGSAAETVLSRAHAATTGQSLPSHVMPAYLDARVNVLYEQIPALNYGPVAGVLHGIDEWVEIASLRRVTLAIALFIAEWCGLEPAEALRTG</sequence>
<comment type="cofactor">
    <cofactor evidence="2">
        <name>Zn(2+)</name>
        <dbReference type="ChEBI" id="CHEBI:29105"/>
    </cofactor>
</comment>
<proteinExistence type="inferred from homology"/>
<organism evidence="9 10">
    <name type="scientific">Mangrovicoccus algicola</name>
    <dbReference type="NCBI Taxonomy" id="2771008"/>
    <lineage>
        <taxon>Bacteria</taxon>
        <taxon>Pseudomonadati</taxon>
        <taxon>Pseudomonadota</taxon>
        <taxon>Alphaproteobacteria</taxon>
        <taxon>Rhodobacterales</taxon>
        <taxon>Paracoccaceae</taxon>
        <taxon>Mangrovicoccus</taxon>
    </lineage>
</organism>
<keyword evidence="4" id="KW-0479">Metal-binding</keyword>
<dbReference type="SUPFAM" id="SSF53187">
    <property type="entry name" value="Zn-dependent exopeptidases"/>
    <property type="match status" value="1"/>
</dbReference>